<keyword evidence="5" id="KW-1185">Reference proteome</keyword>
<feature type="domain" description="N-acetyltransferase" evidence="3">
    <location>
        <begin position="16"/>
        <end position="162"/>
    </location>
</feature>
<dbReference type="EMBL" id="SODO01000004">
    <property type="protein sequence ID" value="TDW59700.1"/>
    <property type="molecule type" value="Genomic_DNA"/>
</dbReference>
<reference evidence="4 5" key="1">
    <citation type="submission" date="2019-03" db="EMBL/GenBank/DDBJ databases">
        <title>Genomic Encyclopedia of Archaeal and Bacterial Type Strains, Phase II (KMG-II): from individual species to whole genera.</title>
        <authorList>
            <person name="Goeker M."/>
        </authorList>
    </citation>
    <scope>NUCLEOTIDE SEQUENCE [LARGE SCALE GENOMIC DNA]</scope>
    <source>
        <strain evidence="4 5">DSM 15594</strain>
    </source>
</reference>
<dbReference type="Proteomes" id="UP000295058">
    <property type="component" value="Unassembled WGS sequence"/>
</dbReference>
<dbReference type="PROSITE" id="PS51186">
    <property type="entry name" value="GNAT"/>
    <property type="match status" value="1"/>
</dbReference>
<evidence type="ECO:0000313" key="5">
    <source>
        <dbReference type="Proteomes" id="UP000295058"/>
    </source>
</evidence>
<dbReference type="Pfam" id="PF00583">
    <property type="entry name" value="Acetyltransf_1"/>
    <property type="match status" value="1"/>
</dbReference>
<comment type="caution">
    <text evidence="4">The sequence shown here is derived from an EMBL/GenBank/DDBJ whole genome shotgun (WGS) entry which is preliminary data.</text>
</comment>
<dbReference type="InterPro" id="IPR000182">
    <property type="entry name" value="GNAT_dom"/>
</dbReference>
<dbReference type="SUPFAM" id="SSF55729">
    <property type="entry name" value="Acyl-CoA N-acyltransferases (Nat)"/>
    <property type="match status" value="1"/>
</dbReference>
<organism evidence="4 5">
    <name type="scientific">Oceanimonas baumannii</name>
    <dbReference type="NCBI Taxonomy" id="129578"/>
    <lineage>
        <taxon>Bacteria</taxon>
        <taxon>Pseudomonadati</taxon>
        <taxon>Pseudomonadota</taxon>
        <taxon>Gammaproteobacteria</taxon>
        <taxon>Aeromonadales</taxon>
        <taxon>Aeromonadaceae</taxon>
        <taxon>Oceanimonas</taxon>
    </lineage>
</organism>
<dbReference type="Gene3D" id="3.90.70.10">
    <property type="entry name" value="Cysteine proteinases"/>
    <property type="match status" value="1"/>
</dbReference>
<dbReference type="InterPro" id="IPR021770">
    <property type="entry name" value="DUF3335"/>
</dbReference>
<dbReference type="CDD" id="cd04301">
    <property type="entry name" value="NAT_SF"/>
    <property type="match status" value="1"/>
</dbReference>
<evidence type="ECO:0000256" key="2">
    <source>
        <dbReference type="ARBA" id="ARBA00023315"/>
    </source>
</evidence>
<keyword evidence="2" id="KW-0012">Acyltransferase</keyword>
<evidence type="ECO:0000259" key="3">
    <source>
        <dbReference type="PROSITE" id="PS51186"/>
    </source>
</evidence>
<sequence length="380" mass="42775">MLKHSSFIPGCIMSAPVIRPALRSDITALLSLEARCFEQDRVSRRSFLRFIEHPQDVLLVAELNNALSGYVLLLFRRNTHLARIYSVAVAPDAQGLGLGRALLEAAETAAQARSAVFMRLEVRTDNIAAQNLYQRLGYRQFGIYHDYYEDHGSALRYQKRIHHYHPLAGSRAVPYYRQTTEFTCGPASLMMAMSSLAPQQASEPDLELQLWREATTIFMTQGHGGCGPHGLALAAHRRGFAVQLVLNQQGPLFVSSVRSPGKKQVLERVHQQFLGNLEQAGIVPSHEHFTLDQLEQGLNQSRLPLVLISTYHLDGRKAPHWVLVCAMDKEFVYIHDPDIDDDAGESPVDKQYLPIARQRFDRLARYGQNALRALVWVANT</sequence>
<evidence type="ECO:0000256" key="1">
    <source>
        <dbReference type="ARBA" id="ARBA00022679"/>
    </source>
</evidence>
<dbReference type="InterPro" id="IPR016181">
    <property type="entry name" value="Acyl_CoA_acyltransferase"/>
</dbReference>
<dbReference type="PANTHER" id="PTHR43072:SF51">
    <property type="entry name" value="ABC SUPERFAMILY TRANSPORT PROTEIN"/>
    <property type="match status" value="1"/>
</dbReference>
<dbReference type="PANTHER" id="PTHR43072">
    <property type="entry name" value="N-ACETYLTRANSFERASE"/>
    <property type="match status" value="1"/>
</dbReference>
<name>A0ABY2EZV1_9GAMM</name>
<evidence type="ECO:0000313" key="4">
    <source>
        <dbReference type="EMBL" id="TDW59700.1"/>
    </source>
</evidence>
<proteinExistence type="predicted"/>
<protein>
    <submittedName>
        <fullName evidence="4">Ribosomal-protein-alanine acetyltransferase</fullName>
    </submittedName>
</protein>
<keyword evidence="1" id="KW-0808">Transferase</keyword>
<gene>
    <name evidence="4" type="ORF">LY04_01341</name>
</gene>
<accession>A0ABY2EZV1</accession>
<dbReference type="Pfam" id="PF11814">
    <property type="entry name" value="DUF3335"/>
    <property type="match status" value="1"/>
</dbReference>
<dbReference type="Gene3D" id="3.40.630.30">
    <property type="match status" value="1"/>
</dbReference>